<reference evidence="1 2" key="1">
    <citation type="submission" date="2019-01" db="EMBL/GenBank/DDBJ databases">
        <title>Genome sequences of marine Pseudoalteromonas species.</title>
        <authorList>
            <person name="Boraston A.B."/>
            <person name="Hehemann J.-H."/>
            <person name="Vickers C.J."/>
            <person name="Salama-Alber O."/>
            <person name="Abe K."/>
            <person name="Hettle A.J."/>
        </authorList>
    </citation>
    <scope>NUCLEOTIDE SEQUENCE [LARGE SCALE GENOMIC DNA]</scope>
    <source>
        <strain evidence="1 2">PS47</strain>
    </source>
</reference>
<sequence length="289" mass="33299">MTVVVSWTRKTQTGRELWVMSDSRLTGGKCWDYGPKVFSMGRSDAVIAFAGDTAWAYPLISQVTSYVESFVNLRERAVDFVDAQKKIIRMLNDSLNFVSDAVDESLEEPDCTFIFSGYSARKREFMINKIVYNSKNKAFETRPPKRVNGELLTIIGDDLPKKAIYHILSEKEKNFKGRGFKLDMEPSEAFVKVLLSEKYREIGGSPQIMKLYQNMNQQHVAVYWPPNALHEEQKIYLRGRELGKYEALDNPWVFSPYESKLYWHDFSPVEMQAKAKADKQPQLGLASYL</sequence>
<protein>
    <submittedName>
        <fullName evidence="1">Uncharacterized protein</fullName>
    </submittedName>
</protein>
<keyword evidence="2" id="KW-1185">Reference proteome</keyword>
<evidence type="ECO:0000313" key="1">
    <source>
        <dbReference type="EMBL" id="KAA1152976.1"/>
    </source>
</evidence>
<name>A0ABQ6RG26_9GAMM</name>
<comment type="caution">
    <text evidence="1">The sequence shown here is derived from an EMBL/GenBank/DDBJ whole genome shotgun (WGS) entry which is preliminary data.</text>
</comment>
<gene>
    <name evidence="1" type="ORF">EU509_14755</name>
</gene>
<dbReference type="Proteomes" id="UP000322915">
    <property type="component" value="Unassembled WGS sequence"/>
</dbReference>
<organism evidence="1 2">
    <name type="scientific">Pseudoalteromonas fuliginea</name>
    <dbReference type="NCBI Taxonomy" id="1872678"/>
    <lineage>
        <taxon>Bacteria</taxon>
        <taxon>Pseudomonadati</taxon>
        <taxon>Pseudomonadota</taxon>
        <taxon>Gammaproteobacteria</taxon>
        <taxon>Alteromonadales</taxon>
        <taxon>Pseudoalteromonadaceae</taxon>
        <taxon>Pseudoalteromonas</taxon>
    </lineage>
</organism>
<dbReference type="RefSeq" id="WP_149606389.1">
    <property type="nucleotide sequence ID" value="NZ_SEUJ01000074.1"/>
</dbReference>
<accession>A0ABQ6RG26</accession>
<evidence type="ECO:0000313" key="2">
    <source>
        <dbReference type="Proteomes" id="UP000322915"/>
    </source>
</evidence>
<proteinExistence type="predicted"/>
<dbReference type="EMBL" id="SEUJ01000074">
    <property type="protein sequence ID" value="KAA1152976.1"/>
    <property type="molecule type" value="Genomic_DNA"/>
</dbReference>